<feature type="region of interest" description="Disordered" evidence="1">
    <location>
        <begin position="139"/>
        <end position="373"/>
    </location>
</feature>
<protein>
    <submittedName>
        <fullName evidence="2">Uncharacterized protein</fullName>
    </submittedName>
</protein>
<feature type="compositionally biased region" description="Low complexity" evidence="1">
    <location>
        <begin position="293"/>
        <end position="304"/>
    </location>
</feature>
<proteinExistence type="predicted"/>
<gene>
    <name evidence="2" type="ordered locus">NSE_0591</name>
</gene>
<reference evidence="2 3" key="1">
    <citation type="journal article" date="2006" name="PLoS Genet.">
        <title>Comparative genomics of emerging human ehrlichiosis agents.</title>
        <authorList>
            <person name="Dunning Hotopp J.C."/>
            <person name="Lin M."/>
            <person name="Madupu R."/>
            <person name="Crabtree J."/>
            <person name="Angiuoli S.V."/>
            <person name="Eisen J.A."/>
            <person name="Seshadri R."/>
            <person name="Ren Q."/>
            <person name="Wu M."/>
            <person name="Utterback T.R."/>
            <person name="Smith S."/>
            <person name="Lewis M."/>
            <person name="Khouri H."/>
            <person name="Zhang C."/>
            <person name="Niu H."/>
            <person name="Lin Q."/>
            <person name="Ohashi N."/>
            <person name="Zhi N."/>
            <person name="Nelson W."/>
            <person name="Brinkac L.M."/>
            <person name="Dodson R.J."/>
            <person name="Rosovitz M.J."/>
            <person name="Sundaram J."/>
            <person name="Daugherty S.C."/>
            <person name="Davidsen T."/>
            <person name="Durkin A.S."/>
            <person name="Gwinn M."/>
            <person name="Haft D.H."/>
            <person name="Selengut J.D."/>
            <person name="Sullivan S.A."/>
            <person name="Zafar N."/>
            <person name="Zhou L."/>
            <person name="Benahmed F."/>
            <person name="Forberger H."/>
            <person name="Halpin R."/>
            <person name="Mulligan S."/>
            <person name="Robinson J."/>
            <person name="White O."/>
            <person name="Rikihisa Y."/>
            <person name="Tettelin H."/>
        </authorList>
    </citation>
    <scope>NUCLEOTIDE SEQUENCE [LARGE SCALE GENOMIC DNA]</scope>
    <source>
        <strain evidence="3">ATCC VR-367 / Miyayama</strain>
    </source>
</reference>
<feature type="compositionally biased region" description="Basic and acidic residues" evidence="1">
    <location>
        <begin position="238"/>
        <end position="286"/>
    </location>
</feature>
<dbReference type="KEGG" id="nse:NSE_0591"/>
<feature type="compositionally biased region" description="Polar residues" evidence="1">
    <location>
        <begin position="315"/>
        <end position="331"/>
    </location>
</feature>
<dbReference type="AlphaFoldDB" id="Q2GDH5"/>
<sequence length="490" mass="53919">MLRIRFVILSLILLLCLPSCGKKRRDFASYPLQNPQGIDFEGDPEFVSSYMRYLGIADGQKNPGKGASIFELDSVEELEEFEPVDAGWEVDKIPPGKTDFEEFLTDNLDALKTNITDAVKQANDSFGAVANVTKKSLAEQRGNNVKRRSSKRARRTFRSAASKSTARKSNNSQGTTEIAGITVETEAENVTVSSNTQEKSNAQERNTAFEETDLQSDQSTQNVGELLEPSAEGLPETDDIKTEDSRVAHLEQKQMSVDKEENSDLKNRDNSRPTEELNPEKTDHETATPGAEDSGSSDPSQSGSENDQKSRTAKDNQYGNLTWQNDSTLNTKIEDSSFTESSHSESVDDQKREAVQEEQDGSVTQQDSPFVCTCDGIDETEEESQNDTLSAEENVSQQNNLTVDPCECSCCSETNEVKEEVQKSIPPIEKSKAVQATQSSCAKHTLKSGEALAKILPGLPFCKNECASTVIYSTDPIIENVQGDQSEEEN</sequence>
<keyword evidence="3" id="KW-1185">Reference proteome</keyword>
<dbReference type="EMBL" id="CP000237">
    <property type="protein sequence ID" value="ABD45767.1"/>
    <property type="molecule type" value="Genomic_DNA"/>
</dbReference>
<name>Q2GDH5_EHRS3</name>
<evidence type="ECO:0000256" key="1">
    <source>
        <dbReference type="SAM" id="MobiDB-lite"/>
    </source>
</evidence>
<feature type="compositionally biased region" description="Basic residues" evidence="1">
    <location>
        <begin position="144"/>
        <end position="157"/>
    </location>
</feature>
<evidence type="ECO:0000313" key="2">
    <source>
        <dbReference type="EMBL" id="ABD45767.1"/>
    </source>
</evidence>
<dbReference type="RefSeq" id="WP_011451977.1">
    <property type="nucleotide sequence ID" value="NC_007798.1"/>
</dbReference>
<feature type="compositionally biased region" description="Polar residues" evidence="1">
    <location>
        <begin position="188"/>
        <end position="206"/>
    </location>
</feature>
<dbReference type="HOGENOM" id="CLU_556460_0_0_5"/>
<evidence type="ECO:0000313" key="3">
    <source>
        <dbReference type="Proteomes" id="UP000001942"/>
    </source>
</evidence>
<organism evidence="2 3">
    <name type="scientific">Ehrlichia sennetsu (strain ATCC VR-367 / Miyayama)</name>
    <name type="common">Neorickettsia sennetsu</name>
    <dbReference type="NCBI Taxonomy" id="222891"/>
    <lineage>
        <taxon>Bacteria</taxon>
        <taxon>Pseudomonadati</taxon>
        <taxon>Pseudomonadota</taxon>
        <taxon>Alphaproteobacteria</taxon>
        <taxon>Rickettsiales</taxon>
        <taxon>Anaplasmataceae</taxon>
        <taxon>Ehrlichia</taxon>
    </lineage>
</organism>
<accession>Q2GDH5</accession>
<dbReference type="Proteomes" id="UP000001942">
    <property type="component" value="Chromosome"/>
</dbReference>
<feature type="compositionally biased region" description="Basic and acidic residues" evidence="1">
    <location>
        <begin position="342"/>
        <end position="355"/>
    </location>
</feature>
<feature type="compositionally biased region" description="Low complexity" evidence="1">
    <location>
        <begin position="158"/>
        <end position="172"/>
    </location>
</feature>